<comment type="caution">
    <text evidence="1">The sequence shown here is derived from an EMBL/GenBank/DDBJ whole genome shotgun (WGS) entry which is preliminary data.</text>
</comment>
<keyword evidence="2" id="KW-1185">Reference proteome</keyword>
<protein>
    <submittedName>
        <fullName evidence="1">Nuclear pore complex protein NUP98A</fullName>
    </submittedName>
</protein>
<proteinExistence type="predicted"/>
<reference evidence="1 2" key="1">
    <citation type="journal article" date="2022" name="Plant J.">
        <title>Chromosome-level genome of Camellia lanceoleosa provides a valuable resource for understanding genome evolution and self-incompatibility.</title>
        <authorList>
            <person name="Gong W."/>
            <person name="Xiao S."/>
            <person name="Wang L."/>
            <person name="Liao Z."/>
            <person name="Chang Y."/>
            <person name="Mo W."/>
            <person name="Hu G."/>
            <person name="Li W."/>
            <person name="Zhao G."/>
            <person name="Zhu H."/>
            <person name="Hu X."/>
            <person name="Ji K."/>
            <person name="Xiang X."/>
            <person name="Song Q."/>
            <person name="Yuan D."/>
            <person name="Jin S."/>
            <person name="Zhang L."/>
        </authorList>
    </citation>
    <scope>NUCLEOTIDE SEQUENCE [LARGE SCALE GENOMIC DNA]</scope>
    <source>
        <strain evidence="1">SQ_2022a</strain>
    </source>
</reference>
<dbReference type="EMBL" id="CM045765">
    <property type="protein sequence ID" value="KAI7999468.1"/>
    <property type="molecule type" value="Genomic_DNA"/>
</dbReference>
<gene>
    <name evidence="1" type="ORF">LOK49_LG09G00787</name>
</gene>
<evidence type="ECO:0000313" key="2">
    <source>
        <dbReference type="Proteomes" id="UP001060215"/>
    </source>
</evidence>
<sequence>MSGKSGVDESCTSGSKRKSSGQGQSSKNPKIDDALQSWQRSCEERERFFLQAKANAGATDAYSVAACASQVQAKVGVENVHGNEDGVPAMQQHNHVNMSREQLVQMGQWRNEVAASMWEAYNNSCFLTMILQVDMWAGTYVSMYAYLFYSINTHSSILSGTFFLSSYYLKTTIQYWFIIRFFVYITKKKKKKNSRIVSYLITLPWLSPQHCTSCCGSQQSMELRRSVGINCRTFVTSSLVIQRKPFKAVQLALSAMSRKTIHTLYAHIFICINVGTTPTFGQSTSASGSSSFFGTALSSFGDQNSFLGSQSTTPTFGTTGFGQSVFCSQHGRSRVAAYTVTAEVDDGSSAAKLESISAMTINKDKGHEELRWESVWKLLVLVIHLEGVKALAMFALLEGSNIKCNGEEKASYAVTGTDDESMCFESVIGTDAECLMCCFLFSGHGLIAVAAYYWRLLSGWRLPSG</sequence>
<name>A0ACC0GFW9_9ERIC</name>
<evidence type="ECO:0000313" key="1">
    <source>
        <dbReference type="EMBL" id="KAI7999468.1"/>
    </source>
</evidence>
<dbReference type="Proteomes" id="UP001060215">
    <property type="component" value="Chromosome 8"/>
</dbReference>
<organism evidence="1 2">
    <name type="scientific">Camellia lanceoleosa</name>
    <dbReference type="NCBI Taxonomy" id="1840588"/>
    <lineage>
        <taxon>Eukaryota</taxon>
        <taxon>Viridiplantae</taxon>
        <taxon>Streptophyta</taxon>
        <taxon>Embryophyta</taxon>
        <taxon>Tracheophyta</taxon>
        <taxon>Spermatophyta</taxon>
        <taxon>Magnoliopsida</taxon>
        <taxon>eudicotyledons</taxon>
        <taxon>Gunneridae</taxon>
        <taxon>Pentapetalae</taxon>
        <taxon>asterids</taxon>
        <taxon>Ericales</taxon>
        <taxon>Theaceae</taxon>
        <taxon>Camellia</taxon>
    </lineage>
</organism>
<accession>A0ACC0GFW9</accession>